<protein>
    <recommendedName>
        <fullName evidence="2">Sphingomyelin synthase-like domain-containing protein</fullName>
    </recommendedName>
</protein>
<feature type="transmembrane region" description="Helical" evidence="1">
    <location>
        <begin position="136"/>
        <end position="153"/>
    </location>
</feature>
<reference evidence="4" key="1">
    <citation type="submission" date="2017-09" db="EMBL/GenBank/DDBJ databases">
        <title>Depth-based differentiation of microbial function through sediment-hosted aquifers and enrichment of novel symbionts in the deep terrestrial subsurface.</title>
        <authorList>
            <person name="Probst A.J."/>
            <person name="Ladd B."/>
            <person name="Jarett J.K."/>
            <person name="Geller-Mcgrath D.E."/>
            <person name="Sieber C.M.K."/>
            <person name="Emerson J.B."/>
            <person name="Anantharaman K."/>
            <person name="Thomas B.C."/>
            <person name="Malmstrom R."/>
            <person name="Stieglmeier M."/>
            <person name="Klingl A."/>
            <person name="Woyke T."/>
            <person name="Ryan C.M."/>
            <person name="Banfield J.F."/>
        </authorList>
    </citation>
    <scope>NUCLEOTIDE SEQUENCE [LARGE SCALE GENOMIC DNA]</scope>
</reference>
<feature type="transmembrane region" description="Helical" evidence="1">
    <location>
        <begin position="184"/>
        <end position="202"/>
    </location>
</feature>
<feature type="transmembrane region" description="Helical" evidence="1">
    <location>
        <begin position="95"/>
        <end position="116"/>
    </location>
</feature>
<evidence type="ECO:0000259" key="2">
    <source>
        <dbReference type="Pfam" id="PF14360"/>
    </source>
</evidence>
<proteinExistence type="predicted"/>
<keyword evidence="1" id="KW-0472">Membrane</keyword>
<name>A0A2M7UU56_9BACT</name>
<keyword evidence="1" id="KW-1133">Transmembrane helix</keyword>
<organism evidence="3 4">
    <name type="scientific">Candidatus Nealsonbacteria bacterium CG_4_10_14_0_2_um_filter_40_15</name>
    <dbReference type="NCBI Taxonomy" id="1974682"/>
    <lineage>
        <taxon>Bacteria</taxon>
        <taxon>Candidatus Nealsoniibacteriota</taxon>
    </lineage>
</organism>
<dbReference type="Pfam" id="PF14360">
    <property type="entry name" value="PAP2_C"/>
    <property type="match status" value="1"/>
</dbReference>
<feature type="transmembrane region" description="Helical" evidence="1">
    <location>
        <begin position="66"/>
        <end position="83"/>
    </location>
</feature>
<comment type="caution">
    <text evidence="3">The sequence shown here is derived from an EMBL/GenBank/DDBJ whole genome shotgun (WGS) entry which is preliminary data.</text>
</comment>
<sequence length="211" mass="23850">MNRLFEKHKSQWSQKSFLFSALLSFLFLAGSLVINYTAGNYAAEKASNGVTDIVLDNLPRMDVDGIFIYGAILFGLFVIILLIKEPKQIPFIIKSVALFVFVRAIFISLTHIGPILQQAPPISNIILRNLMFGVDYFFSGHTGLPFLMALSFWDSKCLRNIFLTTSFIFGASALAGHYHYSIDVFAAFFITYGIFHIARWLFAKDYSLFLS</sequence>
<keyword evidence="1" id="KW-0812">Transmembrane</keyword>
<evidence type="ECO:0000256" key="1">
    <source>
        <dbReference type="SAM" id="Phobius"/>
    </source>
</evidence>
<gene>
    <name evidence="3" type="ORF">COX92_02065</name>
</gene>
<dbReference type="AlphaFoldDB" id="A0A2M7UU56"/>
<dbReference type="InterPro" id="IPR025749">
    <property type="entry name" value="Sphingomyelin_synth-like_dom"/>
</dbReference>
<dbReference type="EMBL" id="PFOZ01000041">
    <property type="protein sequence ID" value="PIZ87009.1"/>
    <property type="molecule type" value="Genomic_DNA"/>
</dbReference>
<evidence type="ECO:0000313" key="4">
    <source>
        <dbReference type="Proteomes" id="UP000229166"/>
    </source>
</evidence>
<accession>A0A2M7UU56</accession>
<feature type="domain" description="Sphingomyelin synthase-like" evidence="2">
    <location>
        <begin position="135"/>
        <end position="197"/>
    </location>
</feature>
<dbReference type="Proteomes" id="UP000229166">
    <property type="component" value="Unassembled WGS sequence"/>
</dbReference>
<evidence type="ECO:0000313" key="3">
    <source>
        <dbReference type="EMBL" id="PIZ87009.1"/>
    </source>
</evidence>
<feature type="transmembrane region" description="Helical" evidence="1">
    <location>
        <begin position="160"/>
        <end position="178"/>
    </location>
</feature>